<dbReference type="OrthoDB" id="7551446at2759"/>
<keyword evidence="2" id="KW-1185">Reference proteome</keyword>
<dbReference type="InParanoid" id="E2ADH4"/>
<dbReference type="EMBL" id="GL438752">
    <property type="protein sequence ID" value="EFN68515.1"/>
    <property type="molecule type" value="Genomic_DNA"/>
</dbReference>
<feature type="non-terminal residue" evidence="1">
    <location>
        <position position="67"/>
    </location>
</feature>
<gene>
    <name evidence="1" type="ORF">EAG_00010</name>
</gene>
<reference evidence="1 2" key="1">
    <citation type="journal article" date="2010" name="Science">
        <title>Genomic comparison of the ants Camponotus floridanus and Harpegnathos saltator.</title>
        <authorList>
            <person name="Bonasio R."/>
            <person name="Zhang G."/>
            <person name="Ye C."/>
            <person name="Mutti N.S."/>
            <person name="Fang X."/>
            <person name="Qin N."/>
            <person name="Donahue G."/>
            <person name="Yang P."/>
            <person name="Li Q."/>
            <person name="Li C."/>
            <person name="Zhang P."/>
            <person name="Huang Z."/>
            <person name="Berger S.L."/>
            <person name="Reinberg D."/>
            <person name="Wang J."/>
            <person name="Liebig J."/>
        </authorList>
    </citation>
    <scope>NUCLEOTIDE SEQUENCE [LARGE SCALE GENOMIC DNA]</scope>
    <source>
        <strain evidence="2">C129</strain>
    </source>
</reference>
<evidence type="ECO:0000313" key="1">
    <source>
        <dbReference type="EMBL" id="EFN68515.1"/>
    </source>
</evidence>
<organism evidence="2">
    <name type="scientific">Camponotus floridanus</name>
    <name type="common">Florida carpenter ant</name>
    <dbReference type="NCBI Taxonomy" id="104421"/>
    <lineage>
        <taxon>Eukaryota</taxon>
        <taxon>Metazoa</taxon>
        <taxon>Ecdysozoa</taxon>
        <taxon>Arthropoda</taxon>
        <taxon>Hexapoda</taxon>
        <taxon>Insecta</taxon>
        <taxon>Pterygota</taxon>
        <taxon>Neoptera</taxon>
        <taxon>Endopterygota</taxon>
        <taxon>Hymenoptera</taxon>
        <taxon>Apocrita</taxon>
        <taxon>Aculeata</taxon>
        <taxon>Formicoidea</taxon>
        <taxon>Formicidae</taxon>
        <taxon>Formicinae</taxon>
        <taxon>Camponotus</taxon>
    </lineage>
</organism>
<evidence type="ECO:0000313" key="2">
    <source>
        <dbReference type="Proteomes" id="UP000000311"/>
    </source>
</evidence>
<protein>
    <submittedName>
        <fullName evidence="1">Uncharacterized protein</fullName>
    </submittedName>
</protein>
<dbReference type="AlphaFoldDB" id="E2ADH4"/>
<sequence>FELVDKLSHINIKDSCSLISLDVVSLFTNIPTDLAMESISNRWQFLSEKCDIPKSDFLNGVKLILSS</sequence>
<proteinExistence type="predicted"/>
<name>E2ADH4_CAMFO</name>
<dbReference type="Proteomes" id="UP000000311">
    <property type="component" value="Unassembled WGS sequence"/>
</dbReference>
<feature type="non-terminal residue" evidence="1">
    <location>
        <position position="1"/>
    </location>
</feature>
<accession>E2ADH4</accession>